<dbReference type="OrthoDB" id="772248at2"/>
<sequence>MEKYRLIVKPVYRKKFTGIMCFLADQAYTDDDIRSGKNRTTALCWVAYKDDIERMMNKYQNINVIITAELLRWQLEYKGVIDELTPLTSSGQLGEMITTMENFIRNTISDLYD</sequence>
<protein>
    <submittedName>
        <fullName evidence="1">Uncharacterized protein</fullName>
    </submittedName>
</protein>
<evidence type="ECO:0000313" key="2">
    <source>
        <dbReference type="Proteomes" id="UP000198850"/>
    </source>
</evidence>
<gene>
    <name evidence="1" type="ORF">SAMN05443550_114103</name>
</gene>
<dbReference type="Proteomes" id="UP000198850">
    <property type="component" value="Unassembled WGS sequence"/>
</dbReference>
<keyword evidence="2" id="KW-1185">Reference proteome</keyword>
<organism evidence="1 2">
    <name type="scientific">Pedobacter hartonius</name>
    <dbReference type="NCBI Taxonomy" id="425514"/>
    <lineage>
        <taxon>Bacteria</taxon>
        <taxon>Pseudomonadati</taxon>
        <taxon>Bacteroidota</taxon>
        <taxon>Sphingobacteriia</taxon>
        <taxon>Sphingobacteriales</taxon>
        <taxon>Sphingobacteriaceae</taxon>
        <taxon>Pedobacter</taxon>
    </lineage>
</organism>
<proteinExistence type="predicted"/>
<dbReference type="EMBL" id="FNRA01000014">
    <property type="protein sequence ID" value="SEB18414.1"/>
    <property type="molecule type" value="Genomic_DNA"/>
</dbReference>
<name>A0A1H4H9D8_9SPHI</name>
<reference evidence="1 2" key="1">
    <citation type="submission" date="2016-10" db="EMBL/GenBank/DDBJ databases">
        <authorList>
            <person name="de Groot N.N."/>
        </authorList>
    </citation>
    <scope>NUCLEOTIDE SEQUENCE [LARGE SCALE GENOMIC DNA]</scope>
    <source>
        <strain evidence="1 2">DSM 19033</strain>
    </source>
</reference>
<accession>A0A1H4H9D8</accession>
<dbReference type="RefSeq" id="WP_090559723.1">
    <property type="nucleotide sequence ID" value="NZ_FNRA01000014.1"/>
</dbReference>
<dbReference type="AlphaFoldDB" id="A0A1H4H9D8"/>
<evidence type="ECO:0000313" key="1">
    <source>
        <dbReference type="EMBL" id="SEB18414.1"/>
    </source>
</evidence>